<organism evidence="2 3">
    <name type="scientific">Mugilogobius chulae</name>
    <name type="common">yellowstripe goby</name>
    <dbReference type="NCBI Taxonomy" id="88201"/>
    <lineage>
        <taxon>Eukaryota</taxon>
        <taxon>Metazoa</taxon>
        <taxon>Chordata</taxon>
        <taxon>Craniata</taxon>
        <taxon>Vertebrata</taxon>
        <taxon>Euteleostomi</taxon>
        <taxon>Actinopterygii</taxon>
        <taxon>Neopterygii</taxon>
        <taxon>Teleostei</taxon>
        <taxon>Neoteleostei</taxon>
        <taxon>Acanthomorphata</taxon>
        <taxon>Gobiaria</taxon>
        <taxon>Gobiiformes</taxon>
        <taxon>Gobioidei</taxon>
        <taxon>Gobiidae</taxon>
        <taxon>Gobionellinae</taxon>
        <taxon>Mugilogobius</taxon>
    </lineage>
</organism>
<reference evidence="3" key="1">
    <citation type="submission" date="2024-04" db="EMBL/GenBank/DDBJ databases">
        <title>Salinicola lusitanus LLJ914,a marine bacterium isolated from the Okinawa Trough.</title>
        <authorList>
            <person name="Li J."/>
        </authorList>
    </citation>
    <scope>NUCLEOTIDE SEQUENCE [LARGE SCALE GENOMIC DNA]</scope>
</reference>
<keyword evidence="1" id="KW-0732">Signal</keyword>
<dbReference type="AlphaFoldDB" id="A0AAW0PGQ2"/>
<evidence type="ECO:0000313" key="2">
    <source>
        <dbReference type="EMBL" id="KAK7919279.1"/>
    </source>
</evidence>
<name>A0AAW0PGQ2_9GOBI</name>
<feature type="signal peptide" evidence="1">
    <location>
        <begin position="1"/>
        <end position="26"/>
    </location>
</feature>
<evidence type="ECO:0000313" key="3">
    <source>
        <dbReference type="Proteomes" id="UP001460270"/>
    </source>
</evidence>
<protein>
    <recommendedName>
        <fullName evidence="4">Secreted protein</fullName>
    </recommendedName>
</protein>
<comment type="caution">
    <text evidence="2">The sequence shown here is derived from an EMBL/GenBank/DDBJ whole genome shotgun (WGS) entry which is preliminary data.</text>
</comment>
<evidence type="ECO:0000256" key="1">
    <source>
        <dbReference type="SAM" id="SignalP"/>
    </source>
</evidence>
<sequence>MWQYHAFRRLLHAARWRCSVPVSARCLAVLRLCVCAQSGQLHTNTSGETCKGRLLRTLPQKRRRELRRPGHGGELCHRVPAGRRPHGLRVVAVTETEVVHRYYSLEQLATQGMDRDLKKLLQG</sequence>
<dbReference type="Proteomes" id="UP001460270">
    <property type="component" value="Unassembled WGS sequence"/>
</dbReference>
<feature type="chain" id="PRO_5044024551" description="Secreted protein" evidence="1">
    <location>
        <begin position="27"/>
        <end position="123"/>
    </location>
</feature>
<evidence type="ECO:0008006" key="4">
    <source>
        <dbReference type="Google" id="ProtNLM"/>
    </source>
</evidence>
<dbReference type="EMBL" id="JBBPFD010000007">
    <property type="protein sequence ID" value="KAK7919279.1"/>
    <property type="molecule type" value="Genomic_DNA"/>
</dbReference>
<proteinExistence type="predicted"/>
<accession>A0AAW0PGQ2</accession>
<gene>
    <name evidence="2" type="ORF">WMY93_010563</name>
</gene>
<keyword evidence="3" id="KW-1185">Reference proteome</keyword>